<dbReference type="EMBL" id="PKFP01000004">
    <property type="protein sequence ID" value="PVH16202.1"/>
    <property type="molecule type" value="Genomic_DNA"/>
</dbReference>
<reference evidence="1 2" key="1">
    <citation type="submission" date="2017-12" db="EMBL/GenBank/DDBJ databases">
        <title>Genome Sequence of the Amphotericin B-resistant Candida duobushaemulonii strain, B09383.</title>
        <authorList>
            <person name="Chow N.A."/>
            <person name="Gade L."/>
            <person name="Batra D."/>
            <person name="Rowe L.A."/>
            <person name="Loparev V.N."/>
            <person name="Litvintseva A.P."/>
        </authorList>
    </citation>
    <scope>NUCLEOTIDE SEQUENCE [LARGE SCALE GENOMIC DNA]</scope>
    <source>
        <strain evidence="1 2">B09383</strain>
    </source>
</reference>
<sequence>MPRHIKSPSKVCYTSLFIQTPYKGIQPISVKKHPELRQVLHDSLQPAKKNQNMSEAEAILECLVTTAHNRMAKGDSEEEALSYVRGMLVLLDDPDLPYYRTAARVLKSIPPDIKEHLIKRVLDKP</sequence>
<name>A0A2V1AEP0_9ASCO</name>
<comment type="caution">
    <text evidence="1">The sequence shown here is derived from an EMBL/GenBank/DDBJ whole genome shotgun (WGS) entry which is preliminary data.</text>
</comment>
<accession>A0A2V1AEP0</accession>
<dbReference type="GeneID" id="37004072"/>
<proteinExistence type="predicted"/>
<gene>
    <name evidence="1" type="ORF">CXQ87_004072</name>
</gene>
<protein>
    <submittedName>
        <fullName evidence="1">Uncharacterized protein</fullName>
    </submittedName>
</protein>
<dbReference type="RefSeq" id="XP_025337142.1">
    <property type="nucleotide sequence ID" value="XM_025482524.1"/>
</dbReference>
<keyword evidence="2" id="KW-1185">Reference proteome</keyword>
<dbReference type="Proteomes" id="UP000244406">
    <property type="component" value="Unassembled WGS sequence"/>
</dbReference>
<evidence type="ECO:0000313" key="2">
    <source>
        <dbReference type="Proteomes" id="UP000244406"/>
    </source>
</evidence>
<dbReference type="VEuPathDB" id="FungiDB:CXQ87_004072"/>
<dbReference type="AlphaFoldDB" id="A0A2V1AEP0"/>
<evidence type="ECO:0000313" key="1">
    <source>
        <dbReference type="EMBL" id="PVH16202.1"/>
    </source>
</evidence>
<organism evidence="1 2">
    <name type="scientific">Candidozyma duobushaemuli</name>
    <dbReference type="NCBI Taxonomy" id="1231522"/>
    <lineage>
        <taxon>Eukaryota</taxon>
        <taxon>Fungi</taxon>
        <taxon>Dikarya</taxon>
        <taxon>Ascomycota</taxon>
        <taxon>Saccharomycotina</taxon>
        <taxon>Pichiomycetes</taxon>
        <taxon>Metschnikowiaceae</taxon>
        <taxon>Candidozyma</taxon>
    </lineage>
</organism>